<sequence>MLMTLLLLACATATPYQPEIAGQRVSGGYSETRLGETRYRVRFAGNTLTSRNTVEDYLLYRAAELTVQSGYDWFRITDHTTEADRRTYVERFSRYDPWYGSSYVYWRPHWRYYRGGVWSTWHPYGRDPFWSYNSDVRTVERFEAEAEIMMHRGPMRTDTARAFDARKVLDDLRPSIKWPEDE</sequence>
<evidence type="ECO:0000313" key="2">
    <source>
        <dbReference type="Proteomes" id="UP000652427"/>
    </source>
</evidence>
<gene>
    <name evidence="1" type="ORF">HUO14_03340</name>
</gene>
<organism evidence="1 2">
    <name type="scientific">Parasphingorhabdus flavimaris</name>
    <dbReference type="NCBI Taxonomy" id="266812"/>
    <lineage>
        <taxon>Bacteria</taxon>
        <taxon>Pseudomonadati</taxon>
        <taxon>Pseudomonadota</taxon>
        <taxon>Alphaproteobacteria</taxon>
        <taxon>Sphingomonadales</taxon>
        <taxon>Sphingomonadaceae</taxon>
        <taxon>Parasphingorhabdus</taxon>
    </lineage>
</organism>
<protein>
    <recommendedName>
        <fullName evidence="3">Lipoprotein</fullName>
    </recommendedName>
</protein>
<comment type="caution">
    <text evidence="1">The sequence shown here is derived from an EMBL/GenBank/DDBJ whole genome shotgun (WGS) entry which is preliminary data.</text>
</comment>
<keyword evidence="2" id="KW-1185">Reference proteome</keyword>
<dbReference type="NCBIfam" id="NF047637">
    <property type="entry name" value="lipo_CC0125"/>
    <property type="match status" value="1"/>
</dbReference>
<proteinExistence type="predicted"/>
<dbReference type="EMBL" id="JABWMH010000001">
    <property type="protein sequence ID" value="NVD26941.1"/>
    <property type="molecule type" value="Genomic_DNA"/>
</dbReference>
<name>A0ABX2MZQ8_9SPHN</name>
<accession>A0ABX2MZQ8</accession>
<reference evidence="1 2" key="1">
    <citation type="submission" date="2020-06" db="EMBL/GenBank/DDBJ databases">
        <authorList>
            <person name="Kim S.-J."/>
            <person name="Park S.-J."/>
        </authorList>
    </citation>
    <scope>NUCLEOTIDE SEQUENCE [LARGE SCALE GENOMIC DNA]</scope>
    <source>
        <strain evidence="1 2">SW-151</strain>
    </source>
</reference>
<evidence type="ECO:0008006" key="3">
    <source>
        <dbReference type="Google" id="ProtNLM"/>
    </source>
</evidence>
<evidence type="ECO:0000313" key="1">
    <source>
        <dbReference type="EMBL" id="NVD26941.1"/>
    </source>
</evidence>
<dbReference type="Proteomes" id="UP000652427">
    <property type="component" value="Unassembled WGS sequence"/>
</dbReference>